<keyword evidence="2" id="KW-1185">Reference proteome</keyword>
<dbReference type="AlphaFoldDB" id="A0AAV2CH53"/>
<name>A0AAV2CH53_9ROSI</name>
<dbReference type="EMBL" id="OZ034813">
    <property type="protein sequence ID" value="CAL1355178.1"/>
    <property type="molecule type" value="Genomic_DNA"/>
</dbReference>
<dbReference type="Proteomes" id="UP001497516">
    <property type="component" value="Chromosome 1"/>
</dbReference>
<sequence>MAPCEDTNRPRVGMVGDRLQTLSLESSTLGGQHMVSPGLGAFSSRLADVSMKNEGVAAKSSSPTTKRARLQTPKSWRQLIGWRKLAQTSPKLINECPGMELSGLGSSLTVPTLGGAVACFYPSIVCLSETRRDDEFVRAKFVSLGV</sequence>
<evidence type="ECO:0000313" key="2">
    <source>
        <dbReference type="Proteomes" id="UP001497516"/>
    </source>
</evidence>
<evidence type="ECO:0000313" key="1">
    <source>
        <dbReference type="EMBL" id="CAL1355178.1"/>
    </source>
</evidence>
<organism evidence="1 2">
    <name type="scientific">Linum trigynum</name>
    <dbReference type="NCBI Taxonomy" id="586398"/>
    <lineage>
        <taxon>Eukaryota</taxon>
        <taxon>Viridiplantae</taxon>
        <taxon>Streptophyta</taxon>
        <taxon>Embryophyta</taxon>
        <taxon>Tracheophyta</taxon>
        <taxon>Spermatophyta</taxon>
        <taxon>Magnoliopsida</taxon>
        <taxon>eudicotyledons</taxon>
        <taxon>Gunneridae</taxon>
        <taxon>Pentapetalae</taxon>
        <taxon>rosids</taxon>
        <taxon>fabids</taxon>
        <taxon>Malpighiales</taxon>
        <taxon>Linaceae</taxon>
        <taxon>Linum</taxon>
    </lineage>
</organism>
<gene>
    <name evidence="1" type="ORF">LTRI10_LOCUS2953</name>
</gene>
<protein>
    <submittedName>
        <fullName evidence="1">Uncharacterized protein</fullName>
    </submittedName>
</protein>
<accession>A0AAV2CH53</accession>
<reference evidence="1 2" key="1">
    <citation type="submission" date="2024-04" db="EMBL/GenBank/DDBJ databases">
        <authorList>
            <person name="Fracassetti M."/>
        </authorList>
    </citation>
    <scope>NUCLEOTIDE SEQUENCE [LARGE SCALE GENOMIC DNA]</scope>
</reference>
<proteinExistence type="predicted"/>